<name>A0A4Y2VL30_ARAVE</name>
<reference evidence="2 3" key="1">
    <citation type="journal article" date="2019" name="Sci. Rep.">
        <title>Orb-weaving spider Araneus ventricosus genome elucidates the spidroin gene catalogue.</title>
        <authorList>
            <person name="Kono N."/>
            <person name="Nakamura H."/>
            <person name="Ohtoshi R."/>
            <person name="Moran D.A.P."/>
            <person name="Shinohara A."/>
            <person name="Yoshida Y."/>
            <person name="Fujiwara M."/>
            <person name="Mori M."/>
            <person name="Tomita M."/>
            <person name="Arakawa K."/>
        </authorList>
    </citation>
    <scope>NUCLEOTIDE SEQUENCE [LARGE SCALE GENOMIC DNA]</scope>
</reference>
<keyword evidence="3" id="KW-1185">Reference proteome</keyword>
<dbReference type="EMBL" id="BGPR01049069">
    <property type="protein sequence ID" value="GBO26053.1"/>
    <property type="molecule type" value="Genomic_DNA"/>
</dbReference>
<dbReference type="Proteomes" id="UP000499080">
    <property type="component" value="Unassembled WGS sequence"/>
</dbReference>
<proteinExistence type="predicted"/>
<dbReference type="AlphaFoldDB" id="A0A4Y2VL30"/>
<organism evidence="2 3">
    <name type="scientific">Araneus ventricosus</name>
    <name type="common">Orbweaver spider</name>
    <name type="synonym">Epeira ventricosa</name>
    <dbReference type="NCBI Taxonomy" id="182803"/>
    <lineage>
        <taxon>Eukaryota</taxon>
        <taxon>Metazoa</taxon>
        <taxon>Ecdysozoa</taxon>
        <taxon>Arthropoda</taxon>
        <taxon>Chelicerata</taxon>
        <taxon>Arachnida</taxon>
        <taxon>Araneae</taxon>
        <taxon>Araneomorphae</taxon>
        <taxon>Entelegynae</taxon>
        <taxon>Araneoidea</taxon>
        <taxon>Araneidae</taxon>
        <taxon>Araneus</taxon>
    </lineage>
</organism>
<evidence type="ECO:0000313" key="3">
    <source>
        <dbReference type="Proteomes" id="UP000499080"/>
    </source>
</evidence>
<accession>A0A4Y2VL30</accession>
<comment type="caution">
    <text evidence="2">The sequence shown here is derived from an EMBL/GenBank/DDBJ whole genome shotgun (WGS) entry which is preliminary data.</text>
</comment>
<gene>
    <name evidence="2" type="ORF">AVEN_202608_1</name>
</gene>
<evidence type="ECO:0000313" key="2">
    <source>
        <dbReference type="EMBL" id="GBO26053.1"/>
    </source>
</evidence>
<evidence type="ECO:0000256" key="1">
    <source>
        <dbReference type="SAM" id="MobiDB-lite"/>
    </source>
</evidence>
<feature type="region of interest" description="Disordered" evidence="1">
    <location>
        <begin position="81"/>
        <end position="132"/>
    </location>
</feature>
<protein>
    <submittedName>
        <fullName evidence="2">Uncharacterized protein</fullName>
    </submittedName>
</protein>
<feature type="compositionally biased region" description="Polar residues" evidence="1">
    <location>
        <begin position="116"/>
        <end position="132"/>
    </location>
</feature>
<sequence>MGCTLFLKTGHLGVLKLYLGQRDRSLKKKVDRPIKRGYGAPEVCLGTTGQATKRPPHTKRDIYSEVVLGTADRLTKKDCPAPKCGRRHSSCAWGPAEERTKGTARTTGRFIPQLDHGTQANKRRTAPQNGDI</sequence>